<reference evidence="2" key="1">
    <citation type="submission" date="2023-06" db="EMBL/GenBank/DDBJ databases">
        <title>Genomic analysis of the entomopathogenic nematode Steinernema hermaphroditum.</title>
        <authorList>
            <person name="Schwarz E.M."/>
            <person name="Heppert J.K."/>
            <person name="Baniya A."/>
            <person name="Schwartz H.T."/>
            <person name="Tan C.-H."/>
            <person name="Antoshechkin I."/>
            <person name="Sternberg P.W."/>
            <person name="Goodrich-Blair H."/>
            <person name="Dillman A.R."/>
        </authorList>
    </citation>
    <scope>NUCLEOTIDE SEQUENCE</scope>
    <source>
        <strain evidence="2">PS9179</strain>
        <tissue evidence="2">Whole animal</tissue>
    </source>
</reference>
<dbReference type="Proteomes" id="UP001175271">
    <property type="component" value="Unassembled WGS sequence"/>
</dbReference>
<protein>
    <recommendedName>
        <fullName evidence="4">EB domain-containing protein</fullName>
    </recommendedName>
</protein>
<comment type="caution">
    <text evidence="2">The sequence shown here is derived from an EMBL/GenBank/DDBJ whole genome shotgun (WGS) entry which is preliminary data.</text>
</comment>
<keyword evidence="1" id="KW-0732">Signal</keyword>
<keyword evidence="3" id="KW-1185">Reference proteome</keyword>
<name>A0AA39GUN4_9BILA</name>
<evidence type="ECO:0000256" key="1">
    <source>
        <dbReference type="SAM" id="SignalP"/>
    </source>
</evidence>
<organism evidence="2 3">
    <name type="scientific">Steinernema hermaphroditum</name>
    <dbReference type="NCBI Taxonomy" id="289476"/>
    <lineage>
        <taxon>Eukaryota</taxon>
        <taxon>Metazoa</taxon>
        <taxon>Ecdysozoa</taxon>
        <taxon>Nematoda</taxon>
        <taxon>Chromadorea</taxon>
        <taxon>Rhabditida</taxon>
        <taxon>Tylenchina</taxon>
        <taxon>Panagrolaimomorpha</taxon>
        <taxon>Strongyloidoidea</taxon>
        <taxon>Steinernematidae</taxon>
        <taxon>Steinernema</taxon>
    </lineage>
</organism>
<proteinExistence type="predicted"/>
<dbReference type="AlphaFoldDB" id="A0AA39GUN4"/>
<dbReference type="EMBL" id="JAUCMV010000005">
    <property type="protein sequence ID" value="KAK0393088.1"/>
    <property type="molecule type" value="Genomic_DNA"/>
</dbReference>
<feature type="chain" id="PRO_5041380958" description="EB domain-containing protein" evidence="1">
    <location>
        <begin position="18"/>
        <end position="230"/>
    </location>
</feature>
<gene>
    <name evidence="2" type="ORF">QR680_000049</name>
</gene>
<feature type="signal peptide" evidence="1">
    <location>
        <begin position="1"/>
        <end position="17"/>
    </location>
</feature>
<dbReference type="PANTHER" id="PTHR36519:SF9">
    <property type="entry name" value="EB DOMAIN-CONTAINING PROTEIN-RELATED"/>
    <property type="match status" value="1"/>
</dbReference>
<accession>A0AA39GUN4</accession>
<sequence length="230" mass="23368">MLVIFFVLAGCMSLAQSQFVGSNFFNALSGYGNDMCRYISCPFGQYCMNGVCMTTAGTSSAALLSGYGLDGISGGYSALRGSLLSSKLCTETVDCYSGQVCQMGRCTYAGGMGGYGGLGGLGGVGGVGTLGVSSLSGVQMCNLMQQCLNGQICVNGYCSQSNVAYSGSQTQLTATSCATGAVCPVGQYCVGGFCMQNQFSSTFACANGLLCPPGMYCQIGRCISNGVVGK</sequence>
<evidence type="ECO:0008006" key="4">
    <source>
        <dbReference type="Google" id="ProtNLM"/>
    </source>
</evidence>
<evidence type="ECO:0000313" key="2">
    <source>
        <dbReference type="EMBL" id="KAK0393088.1"/>
    </source>
</evidence>
<evidence type="ECO:0000313" key="3">
    <source>
        <dbReference type="Proteomes" id="UP001175271"/>
    </source>
</evidence>
<dbReference type="PANTHER" id="PTHR36519">
    <property type="entry name" value="FIP (FUNGUS-INDUCED PROTEIN) RELATED-RELATED"/>
    <property type="match status" value="1"/>
</dbReference>